<evidence type="ECO:0000256" key="2">
    <source>
        <dbReference type="ARBA" id="ARBA00023136"/>
    </source>
</evidence>
<dbReference type="PANTHER" id="PTHR30329">
    <property type="entry name" value="STATOR ELEMENT OF FLAGELLAR MOTOR COMPLEX"/>
    <property type="match status" value="1"/>
</dbReference>
<comment type="subcellular location">
    <subcellularLocation>
        <location evidence="1">Cell outer membrane</location>
    </subcellularLocation>
</comment>
<keyword evidence="3" id="KW-0998">Cell outer membrane</keyword>
<dbReference type="Pfam" id="PF00691">
    <property type="entry name" value="OmpA"/>
    <property type="match status" value="1"/>
</dbReference>
<dbReference type="EMBL" id="BAABHB010000001">
    <property type="protein sequence ID" value="GAA4396774.1"/>
    <property type="molecule type" value="Genomic_DNA"/>
</dbReference>
<feature type="domain" description="OmpA-like" evidence="5">
    <location>
        <begin position="101"/>
        <end position="216"/>
    </location>
</feature>
<keyword evidence="7" id="KW-1185">Reference proteome</keyword>
<name>A0ABP8JVS0_9BACT</name>
<dbReference type="PRINTS" id="PR01021">
    <property type="entry name" value="OMPADOMAIN"/>
</dbReference>
<dbReference type="InterPro" id="IPR006665">
    <property type="entry name" value="OmpA-like"/>
</dbReference>
<dbReference type="PANTHER" id="PTHR30329:SF21">
    <property type="entry name" value="LIPOPROTEIN YIAD-RELATED"/>
    <property type="match status" value="1"/>
</dbReference>
<dbReference type="Gene3D" id="3.30.1330.60">
    <property type="entry name" value="OmpA-like domain"/>
    <property type="match status" value="1"/>
</dbReference>
<dbReference type="InterPro" id="IPR036737">
    <property type="entry name" value="OmpA-like_sf"/>
</dbReference>
<organism evidence="6 7">
    <name type="scientific">Nibrella viscosa</name>
    <dbReference type="NCBI Taxonomy" id="1084524"/>
    <lineage>
        <taxon>Bacteria</taxon>
        <taxon>Pseudomonadati</taxon>
        <taxon>Bacteroidota</taxon>
        <taxon>Cytophagia</taxon>
        <taxon>Cytophagales</taxon>
        <taxon>Spirosomataceae</taxon>
        <taxon>Nibrella</taxon>
    </lineage>
</organism>
<reference evidence="7" key="1">
    <citation type="journal article" date="2019" name="Int. J. Syst. Evol. Microbiol.">
        <title>The Global Catalogue of Microorganisms (GCM) 10K type strain sequencing project: providing services to taxonomists for standard genome sequencing and annotation.</title>
        <authorList>
            <consortium name="The Broad Institute Genomics Platform"/>
            <consortium name="The Broad Institute Genome Sequencing Center for Infectious Disease"/>
            <person name="Wu L."/>
            <person name="Ma J."/>
        </authorList>
    </citation>
    <scope>NUCLEOTIDE SEQUENCE [LARGE SCALE GENOMIC DNA]</scope>
    <source>
        <strain evidence="7">JCM 17925</strain>
    </source>
</reference>
<evidence type="ECO:0000256" key="3">
    <source>
        <dbReference type="ARBA" id="ARBA00023237"/>
    </source>
</evidence>
<accession>A0ABP8JVS0</accession>
<evidence type="ECO:0000313" key="6">
    <source>
        <dbReference type="EMBL" id="GAA4396774.1"/>
    </source>
</evidence>
<dbReference type="SUPFAM" id="SSF103088">
    <property type="entry name" value="OmpA-like"/>
    <property type="match status" value="1"/>
</dbReference>
<dbReference type="PROSITE" id="PS51123">
    <property type="entry name" value="OMPA_2"/>
    <property type="match status" value="1"/>
</dbReference>
<keyword evidence="2 4" id="KW-0472">Membrane</keyword>
<comment type="caution">
    <text evidence="6">The sequence shown here is derived from an EMBL/GenBank/DDBJ whole genome shotgun (WGS) entry which is preliminary data.</text>
</comment>
<evidence type="ECO:0000256" key="4">
    <source>
        <dbReference type="PROSITE-ProRule" id="PRU00473"/>
    </source>
</evidence>
<evidence type="ECO:0000313" key="7">
    <source>
        <dbReference type="Proteomes" id="UP001500936"/>
    </source>
</evidence>
<gene>
    <name evidence="6" type="ORF">GCM10023187_05290</name>
</gene>
<dbReference type="InterPro" id="IPR050330">
    <property type="entry name" value="Bact_OuterMem_StrucFunc"/>
</dbReference>
<dbReference type="InterPro" id="IPR006664">
    <property type="entry name" value="OMP_bac"/>
</dbReference>
<evidence type="ECO:0000256" key="1">
    <source>
        <dbReference type="ARBA" id="ARBA00004442"/>
    </source>
</evidence>
<protein>
    <recommendedName>
        <fullName evidence="5">OmpA-like domain-containing protein</fullName>
    </recommendedName>
</protein>
<dbReference type="CDD" id="cd07185">
    <property type="entry name" value="OmpA_C-like"/>
    <property type="match status" value="1"/>
</dbReference>
<proteinExistence type="predicted"/>
<evidence type="ECO:0000259" key="5">
    <source>
        <dbReference type="PROSITE" id="PS51123"/>
    </source>
</evidence>
<sequence>MPTPPKSTTFTIGAKDESTQTDLAATYSIQAVLAKKYYKGTSKPGKPYSFALERSDTLVVTTRVPGYDTIEEVMVVSCDTCGMYEHIALMEKESAVFTDLRANQTIRLDNVYFDQGSYVLRKDSHLQLDKLLNTLRANPNLKIEIGGHTDNVGDRRLNLLLSEHRAKVIANYLISKGIAESRLRYVGYGDARPIAPNDVEANKEKNRRVEFLVLEN</sequence>
<dbReference type="Proteomes" id="UP001500936">
    <property type="component" value="Unassembled WGS sequence"/>
</dbReference>
<dbReference type="PRINTS" id="PR01023">
    <property type="entry name" value="NAFLGMOTY"/>
</dbReference>